<gene>
    <name evidence="1" type="ORF">SK803_15160</name>
</gene>
<dbReference type="Gene3D" id="2.60.120.10">
    <property type="entry name" value="Jelly Rolls"/>
    <property type="match status" value="1"/>
</dbReference>
<evidence type="ECO:0000313" key="1">
    <source>
        <dbReference type="EMBL" id="MDX8031564.1"/>
    </source>
</evidence>
<dbReference type="Proteomes" id="UP001285521">
    <property type="component" value="Unassembled WGS sequence"/>
</dbReference>
<proteinExistence type="predicted"/>
<dbReference type="InterPro" id="IPR014710">
    <property type="entry name" value="RmlC-like_jellyroll"/>
</dbReference>
<dbReference type="EMBL" id="JAXAVW010000011">
    <property type="protein sequence ID" value="MDX8031564.1"/>
    <property type="molecule type" value="Genomic_DNA"/>
</dbReference>
<accession>A0ABU4T077</accession>
<organism evidence="1 2">
    <name type="scientific">Lentzea miocenica</name>
    <dbReference type="NCBI Taxonomy" id="3095431"/>
    <lineage>
        <taxon>Bacteria</taxon>
        <taxon>Bacillati</taxon>
        <taxon>Actinomycetota</taxon>
        <taxon>Actinomycetes</taxon>
        <taxon>Pseudonocardiales</taxon>
        <taxon>Pseudonocardiaceae</taxon>
        <taxon>Lentzea</taxon>
    </lineage>
</organism>
<dbReference type="InterPro" id="IPR011051">
    <property type="entry name" value="RmlC_Cupin_sf"/>
</dbReference>
<name>A0ABU4T077_9PSEU</name>
<dbReference type="CDD" id="cd10548">
    <property type="entry name" value="cupin_CDO"/>
    <property type="match status" value="1"/>
</dbReference>
<protein>
    <recommendedName>
        <fullName evidence="3">Cysteine dioxygenase type I</fullName>
    </recommendedName>
</protein>
<comment type="caution">
    <text evidence="1">The sequence shown here is derived from an EMBL/GenBank/DDBJ whole genome shotgun (WGS) entry which is preliminary data.</text>
</comment>
<keyword evidence="2" id="KW-1185">Reference proteome</keyword>
<evidence type="ECO:0008006" key="3">
    <source>
        <dbReference type="Google" id="ProtNLM"/>
    </source>
</evidence>
<dbReference type="RefSeq" id="WP_319966618.1">
    <property type="nucleotide sequence ID" value="NZ_JAXAVW010000011.1"/>
</dbReference>
<evidence type="ECO:0000313" key="2">
    <source>
        <dbReference type="Proteomes" id="UP001285521"/>
    </source>
</evidence>
<sequence>MTLQTFIDDVEHVLGTTDDEHEITKLVADLLSALLAGDYRLPPEFTEPSAEHHVNYPLHIAPGGRWSLAAVVWSPGQRTPVHGHETWGVVGIYSGSEREFRFAKPAADAHEPLVPLGDQVWTQGQVTVCCTTDDDVHAVAAVGDIPTVGIHVYGADIGAIERRRYDPATGEVTWFSSGWNTPR</sequence>
<reference evidence="1 2" key="1">
    <citation type="submission" date="2023-11" db="EMBL/GenBank/DDBJ databases">
        <title>Lentzea sokolovensis, sp. nov., Lentzea kristufkii, sp. nov., and Lentzea miocenensis, sp. nov., rare actinobacteria from Sokolov Coal Basin, Miocene lacustrine sediment, Czech Republic.</title>
        <authorList>
            <person name="Lara A."/>
            <person name="Kotroba L."/>
            <person name="Nouioui I."/>
            <person name="Neumann-Schaal M."/>
            <person name="Mast Y."/>
            <person name="Chronakova A."/>
        </authorList>
    </citation>
    <scope>NUCLEOTIDE SEQUENCE [LARGE SCALE GENOMIC DNA]</scope>
    <source>
        <strain evidence="1 2">BCCO 10_0856</strain>
    </source>
</reference>
<dbReference type="SUPFAM" id="SSF51182">
    <property type="entry name" value="RmlC-like cupins"/>
    <property type="match status" value="1"/>
</dbReference>